<dbReference type="PANTHER" id="PTHR23526:SF2">
    <property type="entry name" value="MAJOR FACILITATOR SUPERFAMILY (MFS) PROFILE DOMAIN-CONTAINING PROTEIN"/>
    <property type="match status" value="1"/>
</dbReference>
<sequence length="106" mass="11918">ILLVPYGSMTYDVIGRAKNAREWRVEYVVVRELWLNAGRICSILSFLCAVLFFPPEKSLPYLLCILGAGHFLIYFAVKNVKYDGENADKTSVVTQGTTQNQTEPEG</sequence>
<name>A0A5M8R6D9_9BACI</name>
<accession>A0A5M8R6D9</accession>
<keyword evidence="1" id="KW-1133">Transmembrane helix</keyword>
<keyword evidence="1" id="KW-0472">Membrane</keyword>
<evidence type="ECO:0000256" key="1">
    <source>
        <dbReference type="SAM" id="Phobius"/>
    </source>
</evidence>
<reference evidence="2 3" key="1">
    <citation type="submission" date="2018-08" db="EMBL/GenBank/DDBJ databases">
        <title>Bacillus phenotypic plasticity.</title>
        <authorList>
            <person name="Hurtado E."/>
        </authorList>
    </citation>
    <scope>NUCLEOTIDE SEQUENCE [LARGE SCALE GENOMIC DNA]</scope>
    <source>
        <strain evidence="2 3">427</strain>
    </source>
</reference>
<proteinExistence type="predicted"/>
<dbReference type="PANTHER" id="PTHR23526">
    <property type="entry name" value="INTEGRAL MEMBRANE TRANSPORT PROTEIN-RELATED"/>
    <property type="match status" value="1"/>
</dbReference>
<gene>
    <name evidence="2" type="ORF">DX927_24975</name>
</gene>
<dbReference type="EMBL" id="QSND01000015">
    <property type="protein sequence ID" value="KAA6442453.1"/>
    <property type="molecule type" value="Genomic_DNA"/>
</dbReference>
<feature type="non-terminal residue" evidence="2">
    <location>
        <position position="1"/>
    </location>
</feature>
<dbReference type="InterPro" id="IPR052528">
    <property type="entry name" value="Sugar_transport-like"/>
</dbReference>
<keyword evidence="1" id="KW-0812">Transmembrane</keyword>
<evidence type="ECO:0000313" key="2">
    <source>
        <dbReference type="EMBL" id="KAA6442453.1"/>
    </source>
</evidence>
<dbReference type="Proteomes" id="UP000324326">
    <property type="component" value="Unassembled WGS sequence"/>
</dbReference>
<feature type="transmembrane region" description="Helical" evidence="1">
    <location>
        <begin position="59"/>
        <end position="77"/>
    </location>
</feature>
<organism evidence="2 3">
    <name type="scientific">Bacillus swezeyi</name>
    <dbReference type="NCBI Taxonomy" id="1925020"/>
    <lineage>
        <taxon>Bacteria</taxon>
        <taxon>Bacillati</taxon>
        <taxon>Bacillota</taxon>
        <taxon>Bacilli</taxon>
        <taxon>Bacillales</taxon>
        <taxon>Bacillaceae</taxon>
        <taxon>Bacillus</taxon>
    </lineage>
</organism>
<protein>
    <submittedName>
        <fullName evidence="2">MFS transporter</fullName>
    </submittedName>
</protein>
<dbReference type="AlphaFoldDB" id="A0A5M8R6D9"/>
<feature type="transmembrane region" description="Helical" evidence="1">
    <location>
        <begin position="33"/>
        <end position="53"/>
    </location>
</feature>
<comment type="caution">
    <text evidence="2">The sequence shown here is derived from an EMBL/GenBank/DDBJ whole genome shotgun (WGS) entry which is preliminary data.</text>
</comment>
<evidence type="ECO:0000313" key="3">
    <source>
        <dbReference type="Proteomes" id="UP000324326"/>
    </source>
</evidence>